<evidence type="ECO:0000256" key="2">
    <source>
        <dbReference type="ARBA" id="ARBA00004496"/>
    </source>
</evidence>
<dbReference type="InterPro" id="IPR011805">
    <property type="entry name" value="RNase_R"/>
</dbReference>
<evidence type="ECO:0000256" key="7">
    <source>
        <dbReference type="ARBA" id="ARBA00022884"/>
    </source>
</evidence>
<comment type="similarity">
    <text evidence="8">Belongs to the RNR ribonuclease family. RNase R subfamily.</text>
</comment>
<dbReference type="NCBIfam" id="NF008648">
    <property type="entry name" value="PRK11642.1"/>
    <property type="match status" value="1"/>
</dbReference>
<dbReference type="InterPro" id="IPR050180">
    <property type="entry name" value="RNR_Ribonuclease"/>
</dbReference>
<dbReference type="Pfam" id="PF17876">
    <property type="entry name" value="CSD2"/>
    <property type="match status" value="1"/>
</dbReference>
<evidence type="ECO:0000259" key="9">
    <source>
        <dbReference type="PROSITE" id="PS50126"/>
    </source>
</evidence>
<evidence type="ECO:0000313" key="10">
    <source>
        <dbReference type="EMBL" id="VFP79551.1"/>
    </source>
</evidence>
<dbReference type="PANTHER" id="PTHR23355">
    <property type="entry name" value="RIBONUCLEASE"/>
    <property type="match status" value="1"/>
</dbReference>
<protein>
    <recommendedName>
        <fullName evidence="8">Ribonuclease R</fullName>
        <shortName evidence="8">RNase R</shortName>
        <ecNumber evidence="8">3.1.13.1</ecNumber>
    </recommendedName>
</protein>
<evidence type="ECO:0000313" key="11">
    <source>
        <dbReference type="Proteomes" id="UP000294412"/>
    </source>
</evidence>
<dbReference type="OrthoDB" id="9764149at2"/>
<dbReference type="InterPro" id="IPR003029">
    <property type="entry name" value="S1_domain"/>
</dbReference>
<dbReference type="InterPro" id="IPR022966">
    <property type="entry name" value="RNase_II/R_CS"/>
</dbReference>
<dbReference type="InterPro" id="IPR012340">
    <property type="entry name" value="NA-bd_OB-fold"/>
</dbReference>
<dbReference type="SMART" id="SM00357">
    <property type="entry name" value="CSP"/>
    <property type="match status" value="1"/>
</dbReference>
<comment type="catalytic activity">
    <reaction evidence="1 8">
        <text>Exonucleolytic cleavage in the 3'- to 5'-direction to yield nucleoside 5'-phosphates.</text>
        <dbReference type="EC" id="3.1.13.1"/>
    </reaction>
</comment>
<dbReference type="AlphaFoldDB" id="A0A451D1Q6"/>
<dbReference type="NCBIfam" id="TIGR02063">
    <property type="entry name" value="RNase_R"/>
    <property type="match status" value="1"/>
</dbReference>
<evidence type="ECO:0000256" key="6">
    <source>
        <dbReference type="ARBA" id="ARBA00022839"/>
    </source>
</evidence>
<evidence type="ECO:0000256" key="4">
    <source>
        <dbReference type="ARBA" id="ARBA00022722"/>
    </source>
</evidence>
<name>A0A451D1Q6_9GAMM</name>
<evidence type="ECO:0000256" key="1">
    <source>
        <dbReference type="ARBA" id="ARBA00001849"/>
    </source>
</evidence>
<dbReference type="InterPro" id="IPR013668">
    <property type="entry name" value="RNase_R_HTH_12"/>
</dbReference>
<gene>
    <name evidence="8 10" type="primary">rnr</name>
    <name evidence="10" type="ORF">ERCICUMA2628_102</name>
</gene>
<dbReference type="PROSITE" id="PS01175">
    <property type="entry name" value="RIBONUCLEASE_II"/>
    <property type="match status" value="1"/>
</dbReference>
<proteinExistence type="inferred from homology"/>
<dbReference type="PROSITE" id="PS50126">
    <property type="entry name" value="S1"/>
    <property type="match status" value="1"/>
</dbReference>
<dbReference type="SMART" id="SM00316">
    <property type="entry name" value="S1"/>
    <property type="match status" value="1"/>
</dbReference>
<sequence>MLYDLFQEREAKKYKNPIPSREFILAYIETHNKPARRDELAQALLVQGKENIQALQRRLRAMERDGQLVFTRRQGYSIPEQFNLLQGKVIGHRDGFGFLRVEGRKDDLYLSIAQMKLCLHGDIILAQGMEADSKGRQEACLIRVIEPRNTPIVGRYLRNNQGGYVVPDDNRLKFDILVVEENFFRKYFNYIVVVKLIKRPTYRKQAIGKIIEVLGNNMDTNMAINIALRTHNIPHLWSKEIEKISESLHTEIPESAKNNRIDLRNIPLVTIDEEDTCDRDDAVFCTRIQTGGWRLLVAIADVSYYVRPGSILDDEATNRGTSVYFPSRVVPMLPEILSSKLCSLNSKVDRLCIVCEMHVSQNGELISYQHYEAIINSFAQLTYNTVWNIIHGDEQLRKHYAPLVPHLNELHSMYLALEKSREKRGGIMFDTSEAKFVFNAQQRIERVEKMIRNDAHKIIEECMILANIATARFIEKHSEPALFRDHDRPIEDNIKSFRSVLHELGLTLLGGDQPCPLDYSILLKQINGRPDYDMIQTMLLRSMKQAVYDLENRGHFGLALSAYTHFTSPIRRYPDLLLHRTIKYLLKKEKFVEDIQNNHTLTGGYHYTIPQMLKFSQHCSMTERRADEATRDVTDWLKCDFMQNQIGTVFSGVISSVTSFGFFVRLDNLFIDGLVHISTLDHHYYKFDSIGQRLIGEQGGCIYRLGDIVKVRLDNVYLEERKITLTLITNKISPKNFKSNLHKTQKKIKNRKFNKNHPLLDIS</sequence>
<organism evidence="10 11">
    <name type="scientific">Candidatus Erwinia haradaeae</name>
    <dbReference type="NCBI Taxonomy" id="1922217"/>
    <lineage>
        <taxon>Bacteria</taxon>
        <taxon>Pseudomonadati</taxon>
        <taxon>Pseudomonadota</taxon>
        <taxon>Gammaproteobacteria</taxon>
        <taxon>Enterobacterales</taxon>
        <taxon>Erwiniaceae</taxon>
        <taxon>Erwinia</taxon>
    </lineage>
</organism>
<dbReference type="GO" id="GO:0003723">
    <property type="term" value="F:RNA binding"/>
    <property type="evidence" value="ECO:0007669"/>
    <property type="project" value="UniProtKB-UniRule"/>
</dbReference>
<evidence type="ECO:0000256" key="3">
    <source>
        <dbReference type="ARBA" id="ARBA00022490"/>
    </source>
</evidence>
<dbReference type="Pfam" id="PF08206">
    <property type="entry name" value="OB_RNB"/>
    <property type="match status" value="1"/>
</dbReference>
<dbReference type="GO" id="GO:0008859">
    <property type="term" value="F:exoribonuclease II activity"/>
    <property type="evidence" value="ECO:0007669"/>
    <property type="project" value="UniProtKB-UniRule"/>
</dbReference>
<dbReference type="NCBIfam" id="TIGR00358">
    <property type="entry name" value="3_prime_RNase"/>
    <property type="match status" value="1"/>
</dbReference>
<reference evidence="10 11" key="1">
    <citation type="submission" date="2019-02" db="EMBL/GenBank/DDBJ databases">
        <authorList>
            <person name="Manzano-Marin A."/>
            <person name="Manzano-Marin A."/>
        </authorList>
    </citation>
    <scope>NUCLEOTIDE SEQUENCE [LARGE SCALE GENOMIC DNA]</scope>
    <source>
        <strain evidence="10 11">ErCicuneomaculata</strain>
    </source>
</reference>
<dbReference type="HAMAP" id="MF_01895">
    <property type="entry name" value="RNase_R"/>
    <property type="match status" value="1"/>
</dbReference>
<dbReference type="SUPFAM" id="SSF50249">
    <property type="entry name" value="Nucleic acid-binding proteins"/>
    <property type="match status" value="3"/>
</dbReference>
<dbReference type="EC" id="3.1.13.1" evidence="8"/>
<dbReference type="InterPro" id="IPR001900">
    <property type="entry name" value="RNase_II/R"/>
</dbReference>
<keyword evidence="7 8" id="KW-0694">RNA-binding</keyword>
<dbReference type="GO" id="GO:0006402">
    <property type="term" value="P:mRNA catabolic process"/>
    <property type="evidence" value="ECO:0007669"/>
    <property type="project" value="TreeGrafter"/>
</dbReference>
<dbReference type="CDD" id="cd04471">
    <property type="entry name" value="S1_RNase_R"/>
    <property type="match status" value="1"/>
</dbReference>
<dbReference type="Pfam" id="PF08461">
    <property type="entry name" value="WHD_RNase_R"/>
    <property type="match status" value="1"/>
</dbReference>
<dbReference type="InterPro" id="IPR011129">
    <property type="entry name" value="CSD"/>
</dbReference>
<keyword evidence="3 8" id="KW-0963">Cytoplasm</keyword>
<dbReference type="InterPro" id="IPR040476">
    <property type="entry name" value="CSD2"/>
</dbReference>
<keyword evidence="6 8" id="KW-0269">Exonuclease</keyword>
<dbReference type="Proteomes" id="UP000294412">
    <property type="component" value="Chromosome"/>
</dbReference>
<evidence type="ECO:0000256" key="5">
    <source>
        <dbReference type="ARBA" id="ARBA00022801"/>
    </source>
</evidence>
<dbReference type="GO" id="GO:0005829">
    <property type="term" value="C:cytosol"/>
    <property type="evidence" value="ECO:0007669"/>
    <property type="project" value="UniProtKB-ARBA"/>
</dbReference>
<feature type="domain" description="S1 motif" evidence="9">
    <location>
        <begin position="647"/>
        <end position="728"/>
    </location>
</feature>
<accession>A0A451D1Q6</accession>
<dbReference type="Pfam" id="PF00773">
    <property type="entry name" value="RNB"/>
    <property type="match status" value="1"/>
</dbReference>
<dbReference type="EMBL" id="LR217703">
    <property type="protein sequence ID" value="VFP79551.1"/>
    <property type="molecule type" value="Genomic_DNA"/>
</dbReference>
<dbReference type="SMART" id="SM00955">
    <property type="entry name" value="RNB"/>
    <property type="match status" value="1"/>
</dbReference>
<dbReference type="PANTHER" id="PTHR23355:SF9">
    <property type="entry name" value="DIS3-LIKE EXONUCLEASE 2"/>
    <property type="match status" value="1"/>
</dbReference>
<comment type="function">
    <text evidence="8">3'-5' exoribonuclease that releases 5'-nucleoside monophosphates and is involved in maturation of structured RNAs.</text>
</comment>
<dbReference type="RefSeq" id="WP_157993348.1">
    <property type="nucleotide sequence ID" value="NZ_LR217703.1"/>
</dbReference>
<dbReference type="Pfam" id="PF00575">
    <property type="entry name" value="S1"/>
    <property type="match status" value="1"/>
</dbReference>
<dbReference type="InterPro" id="IPR004476">
    <property type="entry name" value="RNase_II/RNase_R"/>
</dbReference>
<dbReference type="Gene3D" id="2.40.50.140">
    <property type="entry name" value="Nucleic acid-binding proteins"/>
    <property type="match status" value="2"/>
</dbReference>
<comment type="subunit">
    <text evidence="8">Monomer.</text>
</comment>
<comment type="subcellular location">
    <subcellularLocation>
        <location evidence="2 8">Cytoplasm</location>
    </subcellularLocation>
</comment>
<evidence type="ECO:0000256" key="8">
    <source>
        <dbReference type="HAMAP-Rule" id="MF_01895"/>
    </source>
</evidence>
<keyword evidence="4 8" id="KW-0540">Nuclease</keyword>
<keyword evidence="5 8" id="KW-0378">Hydrolase</keyword>
<dbReference type="InterPro" id="IPR013223">
    <property type="entry name" value="RNase_B_OB_dom"/>
</dbReference>